<dbReference type="AlphaFoldDB" id="A0A1B6CS93"/>
<evidence type="ECO:0000256" key="6">
    <source>
        <dbReference type="ARBA" id="ARBA00022989"/>
    </source>
</evidence>
<keyword evidence="5" id="KW-0256">Endoplasmic reticulum</keyword>
<accession>A0A1B6CS93</accession>
<reference evidence="9" key="1">
    <citation type="submission" date="2015-12" db="EMBL/GenBank/DDBJ databases">
        <title>De novo transcriptome assembly of four potential Pierce s Disease insect vectors from Arizona vineyards.</title>
        <authorList>
            <person name="Tassone E.E."/>
        </authorList>
    </citation>
    <scope>NUCLEOTIDE SEQUENCE</scope>
</reference>
<sequence length="99" mass="11360">VLISGQFFSTLKFANTHPKIIWGCLMFALINAQGQVFLFMTIEHFGALFSSIVTTVRKVFTVFGSVFFFDHPLIFRQWLGAIVFFTALFLDSVWKNSKQ</sequence>
<name>A0A1B6CS93_9HEMI</name>
<comment type="similarity">
    <text evidence="2">Belongs to the nucleotide-sugar transporter family. SLC35B subfamily.</text>
</comment>
<dbReference type="SUPFAM" id="SSF103481">
    <property type="entry name" value="Multidrug resistance efflux transporter EmrE"/>
    <property type="match status" value="1"/>
</dbReference>
<proteinExistence type="inferred from homology"/>
<organism evidence="9">
    <name type="scientific">Clastoptera arizonana</name>
    <name type="common">Arizona spittle bug</name>
    <dbReference type="NCBI Taxonomy" id="38151"/>
    <lineage>
        <taxon>Eukaryota</taxon>
        <taxon>Metazoa</taxon>
        <taxon>Ecdysozoa</taxon>
        <taxon>Arthropoda</taxon>
        <taxon>Hexapoda</taxon>
        <taxon>Insecta</taxon>
        <taxon>Pterygota</taxon>
        <taxon>Neoptera</taxon>
        <taxon>Paraneoptera</taxon>
        <taxon>Hemiptera</taxon>
        <taxon>Auchenorrhyncha</taxon>
        <taxon>Cercopoidea</taxon>
        <taxon>Clastopteridae</taxon>
        <taxon>Clastoptera</taxon>
    </lineage>
</organism>
<evidence type="ECO:0000256" key="4">
    <source>
        <dbReference type="ARBA" id="ARBA00022692"/>
    </source>
</evidence>
<evidence type="ECO:0000256" key="7">
    <source>
        <dbReference type="ARBA" id="ARBA00023136"/>
    </source>
</evidence>
<dbReference type="InterPro" id="IPR013657">
    <property type="entry name" value="SCL35B1-4/HUT1"/>
</dbReference>
<keyword evidence="7 8" id="KW-0472">Membrane</keyword>
<evidence type="ECO:0000313" key="9">
    <source>
        <dbReference type="EMBL" id="JAS16281.1"/>
    </source>
</evidence>
<dbReference type="GO" id="GO:0005459">
    <property type="term" value="F:UDP-galactose transmembrane transporter activity"/>
    <property type="evidence" value="ECO:0007669"/>
    <property type="project" value="TreeGrafter"/>
</dbReference>
<dbReference type="PANTHER" id="PTHR10778">
    <property type="entry name" value="SOLUTE CARRIER FAMILY 35 MEMBER B"/>
    <property type="match status" value="1"/>
</dbReference>
<evidence type="ECO:0000256" key="1">
    <source>
        <dbReference type="ARBA" id="ARBA00004477"/>
    </source>
</evidence>
<feature type="transmembrane region" description="Helical" evidence="8">
    <location>
        <begin position="75"/>
        <end position="94"/>
    </location>
</feature>
<dbReference type="InterPro" id="IPR037185">
    <property type="entry name" value="EmrE-like"/>
</dbReference>
<gene>
    <name evidence="9" type="ORF">g.45294</name>
</gene>
<dbReference type="PANTHER" id="PTHR10778:SF10">
    <property type="entry name" value="SOLUTE CARRIER FAMILY 35 MEMBER B1"/>
    <property type="match status" value="1"/>
</dbReference>
<feature type="non-terminal residue" evidence="9">
    <location>
        <position position="1"/>
    </location>
</feature>
<keyword evidence="6 8" id="KW-1133">Transmembrane helix</keyword>
<evidence type="ECO:0000256" key="5">
    <source>
        <dbReference type="ARBA" id="ARBA00022824"/>
    </source>
</evidence>
<evidence type="ECO:0000256" key="8">
    <source>
        <dbReference type="SAM" id="Phobius"/>
    </source>
</evidence>
<dbReference type="Pfam" id="PF08449">
    <property type="entry name" value="UAA"/>
    <property type="match status" value="1"/>
</dbReference>
<evidence type="ECO:0000256" key="3">
    <source>
        <dbReference type="ARBA" id="ARBA00022448"/>
    </source>
</evidence>
<comment type="subcellular location">
    <subcellularLocation>
        <location evidence="1">Endoplasmic reticulum membrane</location>
        <topology evidence="1">Multi-pass membrane protein</topology>
    </subcellularLocation>
</comment>
<dbReference type="GO" id="GO:0000139">
    <property type="term" value="C:Golgi membrane"/>
    <property type="evidence" value="ECO:0007669"/>
    <property type="project" value="TreeGrafter"/>
</dbReference>
<evidence type="ECO:0008006" key="10">
    <source>
        <dbReference type="Google" id="ProtNLM"/>
    </source>
</evidence>
<protein>
    <recommendedName>
        <fullName evidence="10">Sugar phosphate transporter domain-containing protein</fullName>
    </recommendedName>
</protein>
<evidence type="ECO:0000256" key="2">
    <source>
        <dbReference type="ARBA" id="ARBA00010694"/>
    </source>
</evidence>
<keyword evidence="4 8" id="KW-0812">Transmembrane</keyword>
<dbReference type="EMBL" id="GEDC01021017">
    <property type="protein sequence ID" value="JAS16281.1"/>
    <property type="molecule type" value="Transcribed_RNA"/>
</dbReference>
<feature type="transmembrane region" description="Helical" evidence="8">
    <location>
        <begin position="20"/>
        <end position="40"/>
    </location>
</feature>
<dbReference type="GO" id="GO:0005789">
    <property type="term" value="C:endoplasmic reticulum membrane"/>
    <property type="evidence" value="ECO:0007669"/>
    <property type="project" value="UniProtKB-SubCell"/>
</dbReference>
<dbReference type="GO" id="GO:0005460">
    <property type="term" value="F:UDP-glucose transmembrane transporter activity"/>
    <property type="evidence" value="ECO:0007669"/>
    <property type="project" value="TreeGrafter"/>
</dbReference>
<keyword evidence="3" id="KW-0813">Transport</keyword>